<dbReference type="HOGENOM" id="CLU_1719118_0_0_11"/>
<sequence length="152" mass="16347">MKATAPLATAPLATRDRRTRALDACLCIASSLLVAVGLPAERASAATPTPYSERAPHTGRWNGIDIYVGRNDVHGLILQSYGAGTVDCVRIMPGWVAVPFPAAEKVQDGADATVSALDTCERGSQLPDTTRDVFAGEHWHLATTEFRRTYRP</sequence>
<name>B0RCK8_CLASE</name>
<dbReference type="OrthoDB" id="5121194at2"/>
<reference evidence="1 2" key="1">
    <citation type="journal article" date="2008" name="J. Bacteriol.">
        <title>Genome of the actinomycete plant pathogen Clavibacter michiganensis subsp. sepedonicus suggests recent niche adaptation.</title>
        <authorList>
            <person name="Bentley S.D."/>
            <person name="Corton C."/>
            <person name="Brown S.E."/>
            <person name="Barron A."/>
            <person name="Clark L."/>
            <person name="Doggett J."/>
            <person name="Harris B."/>
            <person name="Ormond D."/>
            <person name="Quail M.A."/>
            <person name="May G."/>
            <person name="Francis D."/>
            <person name="Knudson D."/>
            <person name="Parkhill J."/>
            <person name="Ishimaru C.A."/>
        </authorList>
    </citation>
    <scope>NUCLEOTIDE SEQUENCE [LARGE SCALE GENOMIC DNA]</scope>
    <source>
        <strain evidence="2">ATCC 33113 / DSM 20744 / JCM 9667 / LMG 2889 / ICMP 2535 / C-1</strain>
    </source>
</reference>
<organism evidence="1 2">
    <name type="scientific">Clavibacter sepedonicus</name>
    <name type="common">Clavibacter michiganensis subsp. sepedonicus</name>
    <dbReference type="NCBI Taxonomy" id="31964"/>
    <lineage>
        <taxon>Bacteria</taxon>
        <taxon>Bacillati</taxon>
        <taxon>Actinomycetota</taxon>
        <taxon>Actinomycetes</taxon>
        <taxon>Micrococcales</taxon>
        <taxon>Microbacteriaceae</taxon>
        <taxon>Clavibacter</taxon>
    </lineage>
</organism>
<dbReference type="KEGG" id="cms:CMS0489"/>
<dbReference type="EMBL" id="AM849034">
    <property type="protein sequence ID" value="CAQ00609.1"/>
    <property type="molecule type" value="Genomic_DNA"/>
</dbReference>
<accession>B0RCK8</accession>
<dbReference type="GeneID" id="29471632"/>
<evidence type="ECO:0000313" key="2">
    <source>
        <dbReference type="Proteomes" id="UP000001318"/>
    </source>
</evidence>
<dbReference type="Proteomes" id="UP000001318">
    <property type="component" value="Chromosome"/>
</dbReference>
<keyword evidence="2" id="KW-1185">Reference proteome</keyword>
<protein>
    <submittedName>
        <fullName evidence="1">Secreted protein</fullName>
    </submittedName>
</protein>
<gene>
    <name evidence="1" type="ordered locus">CMS0489</name>
</gene>
<proteinExistence type="predicted"/>
<dbReference type="AlphaFoldDB" id="B0RCK8"/>
<evidence type="ECO:0000313" key="1">
    <source>
        <dbReference type="EMBL" id="CAQ00609.1"/>
    </source>
</evidence>
<dbReference type="RefSeq" id="WP_012297935.1">
    <property type="nucleotide sequence ID" value="NC_010407.1"/>
</dbReference>